<name>A0A0F9SSU6_9ZZZZ</name>
<dbReference type="AlphaFoldDB" id="A0A0F9SSU6"/>
<organism evidence="1">
    <name type="scientific">marine sediment metagenome</name>
    <dbReference type="NCBI Taxonomy" id="412755"/>
    <lineage>
        <taxon>unclassified sequences</taxon>
        <taxon>metagenomes</taxon>
        <taxon>ecological metagenomes</taxon>
    </lineage>
</organism>
<proteinExistence type="predicted"/>
<dbReference type="EMBL" id="LAZR01000519">
    <property type="protein sequence ID" value="KKN65612.1"/>
    <property type="molecule type" value="Genomic_DNA"/>
</dbReference>
<gene>
    <name evidence="1" type="ORF">LCGC14_0479280</name>
</gene>
<comment type="caution">
    <text evidence="1">The sequence shown here is derived from an EMBL/GenBank/DDBJ whole genome shotgun (WGS) entry which is preliminary data.</text>
</comment>
<reference evidence="1" key="1">
    <citation type="journal article" date="2015" name="Nature">
        <title>Complex archaea that bridge the gap between prokaryotes and eukaryotes.</title>
        <authorList>
            <person name="Spang A."/>
            <person name="Saw J.H."/>
            <person name="Jorgensen S.L."/>
            <person name="Zaremba-Niedzwiedzka K."/>
            <person name="Martijn J."/>
            <person name="Lind A.E."/>
            <person name="van Eijk R."/>
            <person name="Schleper C."/>
            <person name="Guy L."/>
            <person name="Ettema T.J."/>
        </authorList>
    </citation>
    <scope>NUCLEOTIDE SEQUENCE</scope>
</reference>
<protein>
    <submittedName>
        <fullName evidence="1">Uncharacterized protein</fullName>
    </submittedName>
</protein>
<sequence length="85" mass="9728">MANSISNEHPNLAADVIKAIEDCLEKSGPPTFSEVCKRLGEMYGALPFWKIEEFINILMDEDQLDGWYTFDGQFYDQGQDTKVYV</sequence>
<evidence type="ECO:0000313" key="1">
    <source>
        <dbReference type="EMBL" id="KKN65612.1"/>
    </source>
</evidence>
<accession>A0A0F9SSU6</accession>